<comment type="similarity">
    <text evidence="1">Belongs to the GST superfamily. NadH family.</text>
</comment>
<protein>
    <recommendedName>
        <fullName evidence="1">2-hydroxychromene-2-carboxylate isomerase</fullName>
        <ecNumber evidence="1">5.99.1.4</ecNumber>
    </recommendedName>
</protein>
<dbReference type="EC" id="5.99.1.4" evidence="1"/>
<dbReference type="EMBL" id="JAHWQX010000002">
    <property type="protein sequence ID" value="MBW3097755.1"/>
    <property type="molecule type" value="Genomic_DNA"/>
</dbReference>
<keyword evidence="4" id="KW-1185">Reference proteome</keyword>
<gene>
    <name evidence="3" type="ORF">KY465_10730</name>
</gene>
<accession>A0ABS6WRR6</accession>
<name>A0ABS6WRR6_9HYPH</name>
<dbReference type="InterPro" id="IPR051924">
    <property type="entry name" value="GST_Kappa/NadH"/>
</dbReference>
<proteinExistence type="inferred from homology"/>
<dbReference type="PIRSF" id="PIRSF006386">
    <property type="entry name" value="HCCAis_GSTk"/>
    <property type="match status" value="1"/>
</dbReference>
<dbReference type="RefSeq" id="WP_219201631.1">
    <property type="nucleotide sequence ID" value="NZ_JAHWQX010000002.1"/>
</dbReference>
<feature type="domain" description="DSBA-like thioredoxin" evidence="2">
    <location>
        <begin position="5"/>
        <end position="189"/>
    </location>
</feature>
<dbReference type="InterPro" id="IPR014440">
    <property type="entry name" value="HCCAis_GSTk"/>
</dbReference>
<sequence length="216" mass="23644">MQRAIDFYYDLISPFAHVALARLKQFPEAYEIRPVPVLLGAILGHWGQKGPAEISAKRLHTYRLACFLAEQAGLAMRFPPRHPFNPLGALRLLAGANDGAGADLATVRKAFEFIFEHGRAPDEASELAAFAEWIDVPVALASDEAAKARLRANTEQAISAGVFGVPAFVPAGDHAPVFWGVDSMPMLQAWLEDDDLFARPPYAALEQVRIGIERKV</sequence>
<comment type="catalytic activity">
    <reaction evidence="1">
        <text>2-hydroxychromene-2-carboxylate = (3E)-4-(2-hydroxyphenyl)-2-oxobut-3-enoate</text>
        <dbReference type="Rhea" id="RHEA:27401"/>
        <dbReference type="ChEBI" id="CHEBI:59350"/>
        <dbReference type="ChEBI" id="CHEBI:59353"/>
        <dbReference type="EC" id="5.99.1.4"/>
    </reaction>
</comment>
<evidence type="ECO:0000259" key="2">
    <source>
        <dbReference type="Pfam" id="PF01323"/>
    </source>
</evidence>
<dbReference type="PANTHER" id="PTHR42943">
    <property type="entry name" value="GLUTATHIONE S-TRANSFERASE KAPPA"/>
    <property type="match status" value="1"/>
</dbReference>
<evidence type="ECO:0000256" key="1">
    <source>
        <dbReference type="PIRNR" id="PIRNR006386"/>
    </source>
</evidence>
<dbReference type="Pfam" id="PF01323">
    <property type="entry name" value="DSBA"/>
    <property type="match status" value="1"/>
</dbReference>
<evidence type="ECO:0000313" key="4">
    <source>
        <dbReference type="Proteomes" id="UP001430804"/>
    </source>
</evidence>
<organism evidence="3 4">
    <name type="scientific">Pseudohoeflea coraliihabitans</name>
    <dbReference type="NCBI Taxonomy" id="2860393"/>
    <lineage>
        <taxon>Bacteria</taxon>
        <taxon>Pseudomonadati</taxon>
        <taxon>Pseudomonadota</taxon>
        <taxon>Alphaproteobacteria</taxon>
        <taxon>Hyphomicrobiales</taxon>
        <taxon>Rhizobiaceae</taxon>
        <taxon>Pseudohoeflea</taxon>
    </lineage>
</organism>
<evidence type="ECO:0000313" key="3">
    <source>
        <dbReference type="EMBL" id="MBW3097755.1"/>
    </source>
</evidence>
<keyword evidence="1" id="KW-0413">Isomerase</keyword>
<dbReference type="InterPro" id="IPR001853">
    <property type="entry name" value="DSBA-like_thioredoxin_dom"/>
</dbReference>
<reference evidence="3" key="1">
    <citation type="submission" date="2021-07" db="EMBL/GenBank/DDBJ databases">
        <title>Pseudohoeflea marina sp. nov. a polyhydroxyalcanoate-producing bacterium.</title>
        <authorList>
            <person name="Zheng W."/>
            <person name="Yu S."/>
            <person name="Huang Y."/>
        </authorList>
    </citation>
    <scope>NUCLEOTIDE SEQUENCE</scope>
    <source>
        <strain evidence="3">DP4N28-3</strain>
    </source>
</reference>
<dbReference type="PANTHER" id="PTHR42943:SF2">
    <property type="entry name" value="GLUTATHIONE S-TRANSFERASE KAPPA 1"/>
    <property type="match status" value="1"/>
</dbReference>
<dbReference type="Proteomes" id="UP001430804">
    <property type="component" value="Unassembled WGS sequence"/>
</dbReference>
<comment type="caution">
    <text evidence="3">The sequence shown here is derived from an EMBL/GenBank/DDBJ whole genome shotgun (WGS) entry which is preliminary data.</text>
</comment>